<dbReference type="RefSeq" id="WP_062945000.1">
    <property type="nucleotide sequence ID" value="NZ_CP171844.1"/>
</dbReference>
<comment type="caution">
    <text evidence="2">The sequence shown here is derived from an EMBL/GenBank/DDBJ whole genome shotgun (WGS) entry which is preliminary data.</text>
</comment>
<accession>A0A154IA65</accession>
<reference evidence="2" key="1">
    <citation type="submission" date="2016-03" db="EMBL/GenBank/DDBJ databases">
        <title>Microsymbionts genomes from the relict species Vavilovia formosa.</title>
        <authorList>
            <person name="Chirak E."/>
            <person name="Kimeklis A."/>
            <person name="Kopat V."/>
            <person name="Andronov E."/>
        </authorList>
    </citation>
    <scope>NUCLEOTIDE SEQUENCE [LARGE SCALE GENOMIC DNA]</scope>
    <source>
        <strain evidence="2">Vaf12</strain>
    </source>
</reference>
<dbReference type="InterPro" id="IPR029058">
    <property type="entry name" value="AB_hydrolase_fold"/>
</dbReference>
<dbReference type="AlphaFoldDB" id="A0A154IA65"/>
<gene>
    <name evidence="2" type="ORF">A4A59_33375</name>
</gene>
<proteinExistence type="predicted"/>
<dbReference type="InterPro" id="IPR000073">
    <property type="entry name" value="AB_hydrolase_1"/>
</dbReference>
<sequence>MANFALNVTRLGFSLLQAVSLDLAGRAAFQLFCRTPSAKPKGAKAKAAHAAGAARLAGAERFTLRLAGGRQAHAYRLNGGAKGKRKRYLVTHGWGSSAAYMAELVSMLAATGAEVVALDFPGHGRSGGRFLHMGLAVETIAAAEARFGAFDAAIGHSFGGAALMVSAAGLLPGVAPVGGDRLVLIGAPSEMGWLFTDFGRMVGLRPAAQAALENEVHRVTGRRLEDFDAGAAAGVIGRPVLVIHAEDDKEVSSLHARRYGAAGKGVRLFWANGFGHRRIIGAEPVLAAIAAFLDGDRGVGEVPDESIKKDAEIIPFFELPARRAAL</sequence>
<organism evidence="2">
    <name type="scientific">Rhizobium leguminosarum</name>
    <dbReference type="NCBI Taxonomy" id="384"/>
    <lineage>
        <taxon>Bacteria</taxon>
        <taxon>Pseudomonadati</taxon>
        <taxon>Pseudomonadota</taxon>
        <taxon>Alphaproteobacteria</taxon>
        <taxon>Hyphomicrobiales</taxon>
        <taxon>Rhizobiaceae</taxon>
        <taxon>Rhizobium/Agrobacterium group</taxon>
        <taxon>Rhizobium</taxon>
    </lineage>
</organism>
<keyword evidence="2" id="KW-0378">Hydrolase</keyword>
<dbReference type="SUPFAM" id="SSF53474">
    <property type="entry name" value="alpha/beta-Hydrolases"/>
    <property type="match status" value="1"/>
</dbReference>
<dbReference type="GO" id="GO:0016787">
    <property type="term" value="F:hydrolase activity"/>
    <property type="evidence" value="ECO:0007669"/>
    <property type="project" value="UniProtKB-KW"/>
</dbReference>
<feature type="domain" description="AB hydrolase-1" evidence="1">
    <location>
        <begin position="90"/>
        <end position="266"/>
    </location>
</feature>
<evidence type="ECO:0000313" key="2">
    <source>
        <dbReference type="EMBL" id="KZA96997.1"/>
    </source>
</evidence>
<dbReference type="Gene3D" id="3.40.50.1820">
    <property type="entry name" value="alpha/beta hydrolase"/>
    <property type="match status" value="1"/>
</dbReference>
<name>A0A154IA65_RHILE</name>
<protein>
    <submittedName>
        <fullName evidence="2">Hydrolase</fullName>
    </submittedName>
</protein>
<dbReference type="Pfam" id="PF12697">
    <property type="entry name" value="Abhydrolase_6"/>
    <property type="match status" value="1"/>
</dbReference>
<dbReference type="EMBL" id="LVYU01000141">
    <property type="protein sequence ID" value="KZA96997.1"/>
    <property type="molecule type" value="Genomic_DNA"/>
</dbReference>
<evidence type="ECO:0000259" key="1">
    <source>
        <dbReference type="Pfam" id="PF12697"/>
    </source>
</evidence>